<feature type="chain" id="PRO_5004012636" evidence="1">
    <location>
        <begin position="24"/>
        <end position="55"/>
    </location>
</feature>
<dbReference type="PaxDb" id="4113-PGSC0003DMT400056219"/>
<protein>
    <submittedName>
        <fullName evidence="2">Uncharacterized protein</fullName>
    </submittedName>
</protein>
<feature type="signal peptide" evidence="1">
    <location>
        <begin position="1"/>
        <end position="23"/>
    </location>
</feature>
<reference evidence="2" key="2">
    <citation type="submission" date="2015-06" db="UniProtKB">
        <authorList>
            <consortium name="EnsemblPlants"/>
        </authorList>
    </citation>
    <scope>IDENTIFICATION</scope>
    <source>
        <strain evidence="2">DM1-3 516 R44</strain>
    </source>
</reference>
<organism evidence="2 3">
    <name type="scientific">Solanum tuberosum</name>
    <name type="common">Potato</name>
    <dbReference type="NCBI Taxonomy" id="4113"/>
    <lineage>
        <taxon>Eukaryota</taxon>
        <taxon>Viridiplantae</taxon>
        <taxon>Streptophyta</taxon>
        <taxon>Embryophyta</taxon>
        <taxon>Tracheophyta</taxon>
        <taxon>Spermatophyta</taxon>
        <taxon>Magnoliopsida</taxon>
        <taxon>eudicotyledons</taxon>
        <taxon>Gunneridae</taxon>
        <taxon>Pentapetalae</taxon>
        <taxon>asterids</taxon>
        <taxon>lamiids</taxon>
        <taxon>Solanales</taxon>
        <taxon>Solanaceae</taxon>
        <taxon>Solanoideae</taxon>
        <taxon>Solaneae</taxon>
        <taxon>Solanum</taxon>
    </lineage>
</organism>
<evidence type="ECO:0000313" key="3">
    <source>
        <dbReference type="Proteomes" id="UP000011115"/>
    </source>
</evidence>
<evidence type="ECO:0000256" key="1">
    <source>
        <dbReference type="SAM" id="SignalP"/>
    </source>
</evidence>
<reference evidence="3" key="1">
    <citation type="journal article" date="2011" name="Nature">
        <title>Genome sequence and analysis of the tuber crop potato.</title>
        <authorList>
            <consortium name="The Potato Genome Sequencing Consortium"/>
        </authorList>
    </citation>
    <scope>NUCLEOTIDE SEQUENCE [LARGE SCALE GENOMIC DNA]</scope>
    <source>
        <strain evidence="3">cv. DM1-3 516 R44</strain>
    </source>
</reference>
<evidence type="ECO:0000313" key="2">
    <source>
        <dbReference type="EnsemblPlants" id="PGSC0003DMT400056219"/>
    </source>
</evidence>
<keyword evidence="3" id="KW-1185">Reference proteome</keyword>
<keyword evidence="1" id="KW-0732">Signal</keyword>
<dbReference type="Proteomes" id="UP000011115">
    <property type="component" value="Unassembled WGS sequence"/>
</dbReference>
<dbReference type="InParanoid" id="M1BZ52"/>
<dbReference type="HOGENOM" id="CLU_3036114_0_0_1"/>
<dbReference type="Gramene" id="PGSC0003DMT400056219">
    <property type="protein sequence ID" value="PGSC0003DMT400056219"/>
    <property type="gene ID" value="PGSC0003DMG402021841"/>
</dbReference>
<name>M1BZ52_SOLTU</name>
<proteinExistence type="predicted"/>
<dbReference type="AlphaFoldDB" id="M1BZ52"/>
<dbReference type="EnsemblPlants" id="PGSC0003DMT400056219">
    <property type="protein sequence ID" value="PGSC0003DMT400056219"/>
    <property type="gene ID" value="PGSC0003DMG402021841"/>
</dbReference>
<sequence length="55" mass="5987">MLQFLHIILACHCLAYLEDPAVCLSTGNVAAAKDQSIGTMIHYIVPSISKSDKRV</sequence>
<accession>M1BZ52</accession>